<dbReference type="OrthoDB" id="1377971at2"/>
<keyword evidence="3" id="KW-1185">Reference proteome</keyword>
<sequence>MWIRVADIGLKQIDANQLENPKNLGTPMVLDLFQRETGTAFWIVKNKKVFTRFLEIPSGKTIPKRKWTDKMKTFAQSEMEKISPQKGRIKVTIFGWLLLLFAFGTLGYVAYEGLQAPGKAAKFQQRMAEASTVHEGDIYMGRIGVYKEKGNSLGMEGGFGFFKVVKINGDTYQIAKSVEMSKTAKPKEQLNSTDFEQETFAVKAKELEAYQKSFVSEDGLVEIYFSEKK</sequence>
<keyword evidence="1" id="KW-0472">Membrane</keyword>
<keyword evidence="1" id="KW-1133">Transmembrane helix</keyword>
<evidence type="ECO:0000313" key="2">
    <source>
        <dbReference type="EMBL" id="PRD45480.1"/>
    </source>
</evidence>
<dbReference type="Proteomes" id="UP000239711">
    <property type="component" value="Unassembled WGS sequence"/>
</dbReference>
<evidence type="ECO:0000256" key="1">
    <source>
        <dbReference type="SAM" id="Phobius"/>
    </source>
</evidence>
<keyword evidence="1" id="KW-0812">Transmembrane</keyword>
<accession>A0A2S9IYC0</accession>
<name>A0A2S9IYC0_9SPHI</name>
<feature type="transmembrane region" description="Helical" evidence="1">
    <location>
        <begin position="91"/>
        <end position="111"/>
    </location>
</feature>
<dbReference type="EMBL" id="PVBQ01000020">
    <property type="protein sequence ID" value="PRD45480.1"/>
    <property type="molecule type" value="Genomic_DNA"/>
</dbReference>
<reference evidence="2 3" key="1">
    <citation type="submission" date="2018-02" db="EMBL/GenBank/DDBJ databases">
        <title>The draft genome of Sphingobacterium sp. 5JN-11.</title>
        <authorList>
            <person name="Liu L."/>
            <person name="Li L."/>
            <person name="Liang L."/>
            <person name="Zhang X."/>
            <person name="Wang T."/>
        </authorList>
    </citation>
    <scope>NUCLEOTIDE SEQUENCE [LARGE SCALE GENOMIC DNA]</scope>
    <source>
        <strain evidence="2 3">5JN-11</strain>
    </source>
</reference>
<dbReference type="AlphaFoldDB" id="A0A2S9IYC0"/>
<proteinExistence type="predicted"/>
<gene>
    <name evidence="2" type="ORF">C5745_17980</name>
</gene>
<organism evidence="2 3">
    <name type="scientific">Sphingobacterium haloxyli</name>
    <dbReference type="NCBI Taxonomy" id="2100533"/>
    <lineage>
        <taxon>Bacteria</taxon>
        <taxon>Pseudomonadati</taxon>
        <taxon>Bacteroidota</taxon>
        <taxon>Sphingobacteriia</taxon>
        <taxon>Sphingobacteriales</taxon>
        <taxon>Sphingobacteriaceae</taxon>
        <taxon>Sphingobacterium</taxon>
    </lineage>
</organism>
<protein>
    <submittedName>
        <fullName evidence="2">Uncharacterized protein</fullName>
    </submittedName>
</protein>
<dbReference type="RefSeq" id="WP_105718404.1">
    <property type="nucleotide sequence ID" value="NZ_PVBQ01000020.1"/>
</dbReference>
<comment type="caution">
    <text evidence="2">The sequence shown here is derived from an EMBL/GenBank/DDBJ whole genome shotgun (WGS) entry which is preliminary data.</text>
</comment>
<evidence type="ECO:0000313" key="3">
    <source>
        <dbReference type="Proteomes" id="UP000239711"/>
    </source>
</evidence>